<gene>
    <name evidence="1" type="ORF">GPM918_LOCUS33398</name>
    <name evidence="2" type="ORF">SRO942_LOCUS34079</name>
</gene>
<dbReference type="SUPFAM" id="SSF56399">
    <property type="entry name" value="ADP-ribosylation"/>
    <property type="match status" value="1"/>
</dbReference>
<dbReference type="SUPFAM" id="SSF48452">
    <property type="entry name" value="TPR-like"/>
    <property type="match status" value="1"/>
</dbReference>
<reference evidence="1" key="1">
    <citation type="submission" date="2021-02" db="EMBL/GenBank/DDBJ databases">
        <authorList>
            <person name="Nowell W R."/>
        </authorList>
    </citation>
    <scope>NUCLEOTIDE SEQUENCE</scope>
</reference>
<keyword evidence="3" id="KW-1185">Reference proteome</keyword>
<evidence type="ECO:0000313" key="2">
    <source>
        <dbReference type="EMBL" id="CAF4297574.1"/>
    </source>
</evidence>
<dbReference type="InterPro" id="IPR019734">
    <property type="entry name" value="TPR_rpt"/>
</dbReference>
<evidence type="ECO:0000313" key="1">
    <source>
        <dbReference type="EMBL" id="CAF1406543.1"/>
    </source>
</evidence>
<dbReference type="InterPro" id="IPR011990">
    <property type="entry name" value="TPR-like_helical_dom_sf"/>
</dbReference>
<protein>
    <submittedName>
        <fullName evidence="1">Uncharacterized protein</fullName>
    </submittedName>
</protein>
<dbReference type="Gene3D" id="1.25.40.10">
    <property type="entry name" value="Tetratricopeptide repeat domain"/>
    <property type="match status" value="1"/>
</dbReference>
<dbReference type="EMBL" id="CAJNOQ010017743">
    <property type="protein sequence ID" value="CAF1406543.1"/>
    <property type="molecule type" value="Genomic_DNA"/>
</dbReference>
<name>A0A815LIN4_9BILA</name>
<dbReference type="Proteomes" id="UP000681722">
    <property type="component" value="Unassembled WGS sequence"/>
</dbReference>
<dbReference type="Pfam" id="PF14938">
    <property type="entry name" value="SNAP"/>
    <property type="match status" value="1"/>
</dbReference>
<dbReference type="PROSITE" id="PS51996">
    <property type="entry name" value="TR_MART"/>
    <property type="match status" value="1"/>
</dbReference>
<dbReference type="EMBL" id="CAJOBC010083161">
    <property type="protein sequence ID" value="CAF4297574.1"/>
    <property type="molecule type" value="Genomic_DNA"/>
</dbReference>
<accession>A0A815LIN4</accession>
<evidence type="ECO:0000313" key="3">
    <source>
        <dbReference type="Proteomes" id="UP000663829"/>
    </source>
</evidence>
<comment type="caution">
    <text evidence="1">The sequence shown here is derived from an EMBL/GenBank/DDBJ whole genome shotgun (WGS) entry which is preliminary data.</text>
</comment>
<dbReference type="AlphaFoldDB" id="A0A815LIN4"/>
<dbReference type="Proteomes" id="UP000663829">
    <property type="component" value="Unassembled WGS sequence"/>
</dbReference>
<sequence>MMLKNPQNTYRTSIIVPDIFLQQILKLLHHDDSQNIQKVYVYSSEIRKQNNVQHILPSYTEYRQVQLVFTLDELIETLKKDTNLNLKCQQQKMFSLVDKQDSTTGDSLNWWTGLILFLVHADYPENYMQEKLIHELEIYYFGNEHHTKLLKEMKQTYTAGQAIHWYTRPNFTLFSILNKAMRQHNIQVAFLFGSYLKDLFLQLKQLHRLYIDKQEEQQQEPILRVYRGQLMSKSELKSLSRASANIMITTNSFLSTSMDRQLSEIFIDTTHHDDDDEHNGILFEIELRSDSDPKSQIFASIKHLSCVEDENEVLFMIGTYFNIKKEDDNVDLNQPYRMIKLTLNDYIDKTKFEILSSNNHGLNLKREISRRFMQASFYNASIEEINLTFINILRLYPNEELCIECYDKIIVKFESINDDRNEQEQFLKYDKVYGKCANYYLDNPFNDTNYGGKALNYRQREIKMRIYCQLEDDEYTAVCCYNIALIYEKELSDYDSAIEKYTKALEIFLKQDAPYHHWLYRIYERIVDIYIEQKADYISAYINYITVHKNKLLYWTADDHSDDKCNKNYKLKEIYTSFEKFAMIYEYLKLYDLAEENLRIAITFYERNTLRFIMETDNL</sequence>
<dbReference type="Gene3D" id="3.90.176.10">
    <property type="entry name" value="Toxin ADP-ribosyltransferase, Chain A, domain 1"/>
    <property type="match status" value="1"/>
</dbReference>
<proteinExistence type="predicted"/>
<organism evidence="1 3">
    <name type="scientific">Didymodactylos carnosus</name>
    <dbReference type="NCBI Taxonomy" id="1234261"/>
    <lineage>
        <taxon>Eukaryota</taxon>
        <taxon>Metazoa</taxon>
        <taxon>Spiralia</taxon>
        <taxon>Gnathifera</taxon>
        <taxon>Rotifera</taxon>
        <taxon>Eurotatoria</taxon>
        <taxon>Bdelloidea</taxon>
        <taxon>Philodinida</taxon>
        <taxon>Philodinidae</taxon>
        <taxon>Didymodactylos</taxon>
    </lineage>
</organism>
<dbReference type="SMART" id="SM00028">
    <property type="entry name" value="TPR"/>
    <property type="match status" value="2"/>
</dbReference>